<dbReference type="GeneID" id="33557470"/>
<feature type="compositionally biased region" description="Low complexity" evidence="1">
    <location>
        <begin position="182"/>
        <end position="193"/>
    </location>
</feature>
<evidence type="ECO:0000313" key="4">
    <source>
        <dbReference type="Proteomes" id="UP000193218"/>
    </source>
</evidence>
<evidence type="ECO:0008006" key="5">
    <source>
        <dbReference type="Google" id="ProtNLM"/>
    </source>
</evidence>
<protein>
    <recommendedName>
        <fullName evidence="5">Hydrophobin</fullName>
    </recommendedName>
</protein>
<organism evidence="3 4">
    <name type="scientific">Kockovaella imperatae</name>
    <dbReference type="NCBI Taxonomy" id="4999"/>
    <lineage>
        <taxon>Eukaryota</taxon>
        <taxon>Fungi</taxon>
        <taxon>Dikarya</taxon>
        <taxon>Basidiomycota</taxon>
        <taxon>Agaricomycotina</taxon>
        <taxon>Tremellomycetes</taxon>
        <taxon>Tremellales</taxon>
        <taxon>Cuniculitremaceae</taxon>
        <taxon>Kockovaella</taxon>
    </lineage>
</organism>
<feature type="compositionally biased region" description="Low complexity" evidence="1">
    <location>
        <begin position="148"/>
        <end position="158"/>
    </location>
</feature>
<feature type="region of interest" description="Disordered" evidence="1">
    <location>
        <begin position="148"/>
        <end position="195"/>
    </location>
</feature>
<feature type="compositionally biased region" description="Polar residues" evidence="1">
    <location>
        <begin position="159"/>
        <end position="181"/>
    </location>
</feature>
<evidence type="ECO:0000313" key="3">
    <source>
        <dbReference type="EMBL" id="ORX37995.1"/>
    </source>
</evidence>
<keyword evidence="4" id="KW-1185">Reference proteome</keyword>
<feature type="signal peptide" evidence="2">
    <location>
        <begin position="1"/>
        <end position="17"/>
    </location>
</feature>
<dbReference type="InParanoid" id="A0A1Y1ULK1"/>
<evidence type="ECO:0000256" key="1">
    <source>
        <dbReference type="SAM" id="MobiDB-lite"/>
    </source>
</evidence>
<gene>
    <name evidence="3" type="ORF">BD324DRAFT_624098</name>
</gene>
<accession>A0A1Y1ULK1</accession>
<evidence type="ECO:0000256" key="2">
    <source>
        <dbReference type="SAM" id="SignalP"/>
    </source>
</evidence>
<proteinExistence type="predicted"/>
<feature type="chain" id="PRO_5012146640" description="Hydrophobin" evidence="2">
    <location>
        <begin position="18"/>
        <end position="209"/>
    </location>
</feature>
<dbReference type="Proteomes" id="UP000193218">
    <property type="component" value="Unassembled WGS sequence"/>
</dbReference>
<dbReference type="RefSeq" id="XP_021871982.1">
    <property type="nucleotide sequence ID" value="XM_022015661.1"/>
</dbReference>
<keyword evidence="2" id="KW-0732">Signal</keyword>
<name>A0A1Y1ULK1_9TREE</name>
<sequence length="209" mass="21544">MKFSLAVLATMASAAMAAPFVERGDSQCGPNTCIINGVSVLDCSTVNIASLVVGDTFQPCSGCDNGQTCVVNGLGVLDCSNINIASILNELGLGGSGGGLLGGLLKRDEIEERGNTCYINGISVGDCTDINVLSLLFGNNVPSNCCPPHSKPTTSTKPAHTSSTSTKKWGHTSTSTKSWGHSTTTPKPSKTTSACATETVTVTHWQCNK</sequence>
<dbReference type="EMBL" id="NBSH01000005">
    <property type="protein sequence ID" value="ORX37995.1"/>
    <property type="molecule type" value="Genomic_DNA"/>
</dbReference>
<reference evidence="3 4" key="1">
    <citation type="submission" date="2017-03" db="EMBL/GenBank/DDBJ databases">
        <title>Widespread Adenine N6-methylation of Active Genes in Fungi.</title>
        <authorList>
            <consortium name="DOE Joint Genome Institute"/>
            <person name="Mondo S.J."/>
            <person name="Dannebaum R.O."/>
            <person name="Kuo R.C."/>
            <person name="Louie K.B."/>
            <person name="Bewick A.J."/>
            <person name="Labutti K."/>
            <person name="Haridas S."/>
            <person name="Kuo A."/>
            <person name="Salamov A."/>
            <person name="Ahrendt S.R."/>
            <person name="Lau R."/>
            <person name="Bowen B.P."/>
            <person name="Lipzen A."/>
            <person name="Sullivan W."/>
            <person name="Andreopoulos W.B."/>
            <person name="Clum A."/>
            <person name="Lindquist E."/>
            <person name="Daum C."/>
            <person name="Northen T.R."/>
            <person name="Ramamoorthy G."/>
            <person name="Schmitz R.J."/>
            <person name="Gryganskyi A."/>
            <person name="Culley D."/>
            <person name="Magnuson J."/>
            <person name="James T.Y."/>
            <person name="O'Malley M.A."/>
            <person name="Stajich J.E."/>
            <person name="Spatafora J.W."/>
            <person name="Visel A."/>
            <person name="Grigoriev I.V."/>
        </authorList>
    </citation>
    <scope>NUCLEOTIDE SEQUENCE [LARGE SCALE GENOMIC DNA]</scope>
    <source>
        <strain evidence="3 4">NRRL Y-17943</strain>
    </source>
</reference>
<comment type="caution">
    <text evidence="3">The sequence shown here is derived from an EMBL/GenBank/DDBJ whole genome shotgun (WGS) entry which is preliminary data.</text>
</comment>
<dbReference type="AlphaFoldDB" id="A0A1Y1ULK1"/>